<dbReference type="EMBL" id="JAODUO010000596">
    <property type="protein sequence ID" value="KAK2177465.1"/>
    <property type="molecule type" value="Genomic_DNA"/>
</dbReference>
<sequence length="103" mass="11126">MGLTNMTTLDCTGVDSGNAACWPPAVNIAVPIGWAAVFVALLVVIYWFKSMPPKVTDIEMVAETKPAEADNSSDPEHKKDDISVEREPENAKNVGIPYVVHSL</sequence>
<evidence type="ECO:0000313" key="4">
    <source>
        <dbReference type="Proteomes" id="UP001209878"/>
    </source>
</evidence>
<feature type="region of interest" description="Disordered" evidence="1">
    <location>
        <begin position="65"/>
        <end position="103"/>
    </location>
</feature>
<organism evidence="3 4">
    <name type="scientific">Ridgeia piscesae</name>
    <name type="common">Tubeworm</name>
    <dbReference type="NCBI Taxonomy" id="27915"/>
    <lineage>
        <taxon>Eukaryota</taxon>
        <taxon>Metazoa</taxon>
        <taxon>Spiralia</taxon>
        <taxon>Lophotrochozoa</taxon>
        <taxon>Annelida</taxon>
        <taxon>Polychaeta</taxon>
        <taxon>Sedentaria</taxon>
        <taxon>Canalipalpata</taxon>
        <taxon>Sabellida</taxon>
        <taxon>Siboglinidae</taxon>
        <taxon>Ridgeia</taxon>
    </lineage>
</organism>
<reference evidence="3" key="1">
    <citation type="journal article" date="2023" name="Mol. Biol. Evol.">
        <title>Third-Generation Sequencing Reveals the Adaptive Role of the Epigenome in Three Deep-Sea Polychaetes.</title>
        <authorList>
            <person name="Perez M."/>
            <person name="Aroh O."/>
            <person name="Sun Y."/>
            <person name="Lan Y."/>
            <person name="Juniper S.K."/>
            <person name="Young C.R."/>
            <person name="Angers B."/>
            <person name="Qian P.Y."/>
        </authorList>
    </citation>
    <scope>NUCLEOTIDE SEQUENCE</scope>
    <source>
        <strain evidence="3">R07B-5</strain>
    </source>
</reference>
<feature type="compositionally biased region" description="Basic and acidic residues" evidence="1">
    <location>
        <begin position="74"/>
        <end position="90"/>
    </location>
</feature>
<gene>
    <name evidence="3" type="ORF">NP493_597g04014</name>
</gene>
<keyword evidence="2" id="KW-0472">Membrane</keyword>
<evidence type="ECO:0000313" key="3">
    <source>
        <dbReference type="EMBL" id="KAK2177465.1"/>
    </source>
</evidence>
<dbReference type="AlphaFoldDB" id="A0AAD9KV38"/>
<name>A0AAD9KV38_RIDPI</name>
<accession>A0AAD9KV38</accession>
<comment type="caution">
    <text evidence="3">The sequence shown here is derived from an EMBL/GenBank/DDBJ whole genome shotgun (WGS) entry which is preliminary data.</text>
</comment>
<keyword evidence="4" id="KW-1185">Reference proteome</keyword>
<feature type="transmembrane region" description="Helical" evidence="2">
    <location>
        <begin position="28"/>
        <end position="48"/>
    </location>
</feature>
<evidence type="ECO:0000256" key="1">
    <source>
        <dbReference type="SAM" id="MobiDB-lite"/>
    </source>
</evidence>
<keyword evidence="2" id="KW-1133">Transmembrane helix</keyword>
<protein>
    <submittedName>
        <fullName evidence="3">Uncharacterized protein</fullName>
    </submittedName>
</protein>
<dbReference type="Proteomes" id="UP001209878">
    <property type="component" value="Unassembled WGS sequence"/>
</dbReference>
<evidence type="ECO:0000256" key="2">
    <source>
        <dbReference type="SAM" id="Phobius"/>
    </source>
</evidence>
<proteinExistence type="predicted"/>
<keyword evidence="2" id="KW-0812">Transmembrane</keyword>